<accession>A0A4C1VKL2</accession>
<dbReference type="Proteomes" id="UP000299102">
    <property type="component" value="Unassembled WGS sequence"/>
</dbReference>
<feature type="compositionally biased region" description="Polar residues" evidence="1">
    <location>
        <begin position="1"/>
        <end position="11"/>
    </location>
</feature>
<feature type="region of interest" description="Disordered" evidence="1">
    <location>
        <begin position="1"/>
        <end position="20"/>
    </location>
</feature>
<evidence type="ECO:0000313" key="2">
    <source>
        <dbReference type="EMBL" id="GBP38827.1"/>
    </source>
</evidence>
<organism evidence="2 3">
    <name type="scientific">Eumeta variegata</name>
    <name type="common">Bagworm moth</name>
    <name type="synonym">Eumeta japonica</name>
    <dbReference type="NCBI Taxonomy" id="151549"/>
    <lineage>
        <taxon>Eukaryota</taxon>
        <taxon>Metazoa</taxon>
        <taxon>Ecdysozoa</taxon>
        <taxon>Arthropoda</taxon>
        <taxon>Hexapoda</taxon>
        <taxon>Insecta</taxon>
        <taxon>Pterygota</taxon>
        <taxon>Neoptera</taxon>
        <taxon>Endopterygota</taxon>
        <taxon>Lepidoptera</taxon>
        <taxon>Glossata</taxon>
        <taxon>Ditrysia</taxon>
        <taxon>Tineoidea</taxon>
        <taxon>Psychidae</taxon>
        <taxon>Oiketicinae</taxon>
        <taxon>Eumeta</taxon>
    </lineage>
</organism>
<protein>
    <submittedName>
        <fullName evidence="2">Uncharacterized protein</fullName>
    </submittedName>
</protein>
<gene>
    <name evidence="2" type="ORF">EVAR_33578_1</name>
</gene>
<dbReference type="EMBL" id="BGZK01000354">
    <property type="protein sequence ID" value="GBP38827.1"/>
    <property type="molecule type" value="Genomic_DNA"/>
</dbReference>
<reference evidence="2 3" key="1">
    <citation type="journal article" date="2019" name="Commun. Biol.">
        <title>The bagworm genome reveals a unique fibroin gene that provides high tensile strength.</title>
        <authorList>
            <person name="Kono N."/>
            <person name="Nakamura H."/>
            <person name="Ohtoshi R."/>
            <person name="Tomita M."/>
            <person name="Numata K."/>
            <person name="Arakawa K."/>
        </authorList>
    </citation>
    <scope>NUCLEOTIDE SEQUENCE [LARGE SCALE GENOMIC DNA]</scope>
</reference>
<proteinExistence type="predicted"/>
<name>A0A4C1VKL2_EUMVA</name>
<comment type="caution">
    <text evidence="2">The sequence shown here is derived from an EMBL/GenBank/DDBJ whole genome shotgun (WGS) entry which is preliminary data.</text>
</comment>
<evidence type="ECO:0000313" key="3">
    <source>
        <dbReference type="Proteomes" id="UP000299102"/>
    </source>
</evidence>
<evidence type="ECO:0000256" key="1">
    <source>
        <dbReference type="SAM" id="MobiDB-lite"/>
    </source>
</evidence>
<dbReference type="AlphaFoldDB" id="A0A4C1VKL2"/>
<keyword evidence="3" id="KW-1185">Reference proteome</keyword>
<sequence>MKASDQINDGASTPAAGTTEAMQVDELLSPASSKSELSLVAKSVLGSRIDNWTRIRIKNGSETEIWNGTEVENEDRNGIRIKRVIGIGIGGETRLRLASIDTEDEGIHSMSMLAELQALTIWVSNPQETRKSRRTTSAEPLDTKTCLLSSGLKTRKCCHSEYVESKLSAWQNENADSYRKKVYELYSKINKKKTWSILPWVSYDF</sequence>